<dbReference type="SUPFAM" id="SSF50156">
    <property type="entry name" value="PDZ domain-like"/>
    <property type="match status" value="1"/>
</dbReference>
<dbReference type="Gene3D" id="2.30.42.10">
    <property type="match status" value="1"/>
</dbReference>
<reference evidence="1" key="1">
    <citation type="submission" date="2016-04" db="EMBL/GenBank/DDBJ databases">
        <authorList>
            <person name="Nguyen H.D."/>
            <person name="Kesanakurti P."/>
            <person name="Cullis J."/>
            <person name="Levesque C.A."/>
            <person name="Hambleton S."/>
        </authorList>
    </citation>
    <scope>NUCLEOTIDE SEQUENCE</scope>
    <source>
        <strain evidence="1">DAOMC 238032</strain>
    </source>
</reference>
<dbReference type="Proteomes" id="UP000077671">
    <property type="component" value="Unassembled WGS sequence"/>
</dbReference>
<evidence type="ECO:0000313" key="2">
    <source>
        <dbReference type="Proteomes" id="UP000077671"/>
    </source>
</evidence>
<evidence type="ECO:0008006" key="3">
    <source>
        <dbReference type="Google" id="ProtNLM"/>
    </source>
</evidence>
<name>A0A8T8SF34_9BASI</name>
<dbReference type="InterPro" id="IPR036034">
    <property type="entry name" value="PDZ_sf"/>
</dbReference>
<dbReference type="EMBL" id="LWDD02002887">
    <property type="protein sequence ID" value="KAE8238811.1"/>
    <property type="molecule type" value="Genomic_DNA"/>
</dbReference>
<comment type="caution">
    <text evidence="1">The sequence shown here is derived from an EMBL/GenBank/DDBJ whole genome shotgun (WGS) entry which is preliminary data.</text>
</comment>
<evidence type="ECO:0000313" key="1">
    <source>
        <dbReference type="EMBL" id="KAE8238811.1"/>
    </source>
</evidence>
<dbReference type="Gene3D" id="3.30.750.44">
    <property type="match status" value="1"/>
</dbReference>
<protein>
    <recommendedName>
        <fullName evidence="3">PDZ domain-containing protein</fullName>
    </recommendedName>
</protein>
<accession>A0A8T8SF34</accession>
<gene>
    <name evidence="1" type="ORF">A4X03_0g8766</name>
</gene>
<proteinExistence type="predicted"/>
<organism evidence="1 2">
    <name type="scientific">Tilletia caries</name>
    <name type="common">wheat bunt fungus</name>
    <dbReference type="NCBI Taxonomy" id="13290"/>
    <lineage>
        <taxon>Eukaryota</taxon>
        <taxon>Fungi</taxon>
        <taxon>Dikarya</taxon>
        <taxon>Basidiomycota</taxon>
        <taxon>Ustilaginomycotina</taxon>
        <taxon>Exobasidiomycetes</taxon>
        <taxon>Tilletiales</taxon>
        <taxon>Tilletiaceae</taxon>
        <taxon>Tilletia</taxon>
    </lineage>
</organism>
<sequence>MADVPAEIFENWTADGSPANIGMPLLAGRRLVFDFGHDRIWRSQSTAASLRRDRSGLGIAAEVDRLVVVHVASGSPAMAGGWKRDEQIFEVDGQRIGPSYNSGDLWRWRFRPAGTLVSLKMKDGSVRFLRLGDYY</sequence>
<reference evidence="1" key="2">
    <citation type="journal article" date="2019" name="IMA Fungus">
        <title>Genome sequencing and comparison of five Tilletia species to identify candidate genes for the detection of regulated species infecting wheat.</title>
        <authorList>
            <person name="Nguyen H.D.T."/>
            <person name="Sultana T."/>
            <person name="Kesanakurti P."/>
            <person name="Hambleton S."/>
        </authorList>
    </citation>
    <scope>NUCLEOTIDE SEQUENCE</scope>
    <source>
        <strain evidence="1">DAOMC 238032</strain>
    </source>
</reference>
<dbReference type="AlphaFoldDB" id="A0A8T8SF34"/>